<dbReference type="InterPro" id="IPR051541">
    <property type="entry name" value="PTS_SugarTrans_NitroReg"/>
</dbReference>
<evidence type="ECO:0000313" key="2">
    <source>
        <dbReference type="EMBL" id="MDT2598184.1"/>
    </source>
</evidence>
<dbReference type="PANTHER" id="PTHR47738:SF3">
    <property type="entry name" value="PHOSPHOTRANSFERASE SYSTEM MANNITOL_FRUCTOSE-SPECIFIC IIA DOMAIN CONTAINING PROTEIN"/>
    <property type="match status" value="1"/>
</dbReference>
<feature type="domain" description="PTS EIIA type-2" evidence="1">
    <location>
        <begin position="6"/>
        <end position="153"/>
    </location>
</feature>
<evidence type="ECO:0000259" key="1">
    <source>
        <dbReference type="PROSITE" id="PS51094"/>
    </source>
</evidence>
<sequence>MGDIASLLNRDLVHCQVAAADKNELLKKMSTAMHEQGYVKEGYIEGVLAREAASPTGLQLEVYGCAIPHSEMSYVNKPVISVATLSNAVTFNRMDDFKAVVDVRLVFMLAVDEGLKQVNTLQTLMLLLQDNEKVAELVQATNSDEILNVFDTLEKAGK</sequence>
<reference evidence="2 3" key="1">
    <citation type="submission" date="2023-03" db="EMBL/GenBank/DDBJ databases">
        <authorList>
            <person name="Shen W."/>
            <person name="Cai J."/>
        </authorList>
    </citation>
    <scope>NUCLEOTIDE SEQUENCE [LARGE SCALE GENOMIC DNA]</scope>
    <source>
        <strain evidence="2 3">D6-4</strain>
    </source>
</reference>
<dbReference type="InterPro" id="IPR016152">
    <property type="entry name" value="PTrfase/Anion_transptr"/>
</dbReference>
<comment type="caution">
    <text evidence="2">The sequence shown here is derived from an EMBL/GenBank/DDBJ whole genome shotgun (WGS) entry which is preliminary data.</text>
</comment>
<dbReference type="SUPFAM" id="SSF55804">
    <property type="entry name" value="Phoshotransferase/anion transport protein"/>
    <property type="match status" value="1"/>
</dbReference>
<gene>
    <name evidence="2" type="ORF">P7D85_00270</name>
</gene>
<protein>
    <submittedName>
        <fullName evidence="2">PTS sugar transporter subunit IIA</fullName>
    </submittedName>
</protein>
<dbReference type="Pfam" id="PF00359">
    <property type="entry name" value="PTS_EIIA_2"/>
    <property type="match status" value="1"/>
</dbReference>
<proteinExistence type="predicted"/>
<accession>A0ABU3ETK4</accession>
<dbReference type="CDD" id="cd00211">
    <property type="entry name" value="PTS_IIA_fru"/>
    <property type="match status" value="1"/>
</dbReference>
<dbReference type="Gene3D" id="3.40.930.10">
    <property type="entry name" value="Mannitol-specific EII, Chain A"/>
    <property type="match status" value="1"/>
</dbReference>
<evidence type="ECO:0000313" key="3">
    <source>
        <dbReference type="Proteomes" id="UP001252875"/>
    </source>
</evidence>
<keyword evidence="2" id="KW-0762">Sugar transport</keyword>
<name>A0ABU3ETK4_9ENTE</name>
<dbReference type="EMBL" id="JARPYI010000001">
    <property type="protein sequence ID" value="MDT2598184.1"/>
    <property type="molecule type" value="Genomic_DNA"/>
</dbReference>
<dbReference type="RefSeq" id="WP_088935071.1">
    <property type="nucleotide sequence ID" value="NZ_JAFLVW010000006.1"/>
</dbReference>
<keyword evidence="3" id="KW-1185">Reference proteome</keyword>
<dbReference type="PROSITE" id="PS51094">
    <property type="entry name" value="PTS_EIIA_TYPE_2"/>
    <property type="match status" value="1"/>
</dbReference>
<dbReference type="PANTHER" id="PTHR47738">
    <property type="entry name" value="PTS SYSTEM FRUCTOSE-LIKE EIIA COMPONENT-RELATED"/>
    <property type="match status" value="1"/>
</dbReference>
<dbReference type="Proteomes" id="UP001252875">
    <property type="component" value="Unassembled WGS sequence"/>
</dbReference>
<dbReference type="InterPro" id="IPR002178">
    <property type="entry name" value="PTS_EIIA_type-2_dom"/>
</dbReference>
<organism evidence="2 3">
    <name type="scientific">Enterococcus hulanensis</name>
    <dbReference type="NCBI Taxonomy" id="2559929"/>
    <lineage>
        <taxon>Bacteria</taxon>
        <taxon>Bacillati</taxon>
        <taxon>Bacillota</taxon>
        <taxon>Bacilli</taxon>
        <taxon>Lactobacillales</taxon>
        <taxon>Enterococcaceae</taxon>
        <taxon>Enterococcus</taxon>
    </lineage>
</organism>
<keyword evidence="2" id="KW-0813">Transport</keyword>